<dbReference type="InParanoid" id="A0A194WV21"/>
<evidence type="ECO:0000256" key="1">
    <source>
        <dbReference type="SAM" id="MobiDB-lite"/>
    </source>
</evidence>
<dbReference type="OrthoDB" id="3545268at2759"/>
<feature type="region of interest" description="Disordered" evidence="1">
    <location>
        <begin position="314"/>
        <end position="343"/>
    </location>
</feature>
<feature type="compositionally biased region" description="Polar residues" evidence="1">
    <location>
        <begin position="328"/>
        <end position="343"/>
    </location>
</feature>
<accession>A0A194WV21</accession>
<keyword evidence="3" id="KW-1185">Reference proteome</keyword>
<dbReference type="RefSeq" id="XP_018066173.1">
    <property type="nucleotide sequence ID" value="XM_018215682.1"/>
</dbReference>
<evidence type="ECO:0000313" key="2">
    <source>
        <dbReference type="EMBL" id="KUJ11818.1"/>
    </source>
</evidence>
<feature type="region of interest" description="Disordered" evidence="1">
    <location>
        <begin position="139"/>
        <end position="175"/>
    </location>
</feature>
<dbReference type="KEGG" id="psco:LY89DRAFT_688318"/>
<gene>
    <name evidence="2" type="ORF">LY89DRAFT_688318</name>
</gene>
<dbReference type="Proteomes" id="UP000070700">
    <property type="component" value="Unassembled WGS sequence"/>
</dbReference>
<dbReference type="GeneID" id="28825408"/>
<evidence type="ECO:0000313" key="3">
    <source>
        <dbReference type="Proteomes" id="UP000070700"/>
    </source>
</evidence>
<dbReference type="EMBL" id="KQ947425">
    <property type="protein sequence ID" value="KUJ11818.1"/>
    <property type="molecule type" value="Genomic_DNA"/>
</dbReference>
<dbReference type="AlphaFoldDB" id="A0A194WV21"/>
<name>A0A194WV21_MOLSC</name>
<protein>
    <submittedName>
        <fullName evidence="2">Uncharacterized protein</fullName>
    </submittedName>
</protein>
<organism evidence="2 3">
    <name type="scientific">Mollisia scopiformis</name>
    <name type="common">Conifer needle endophyte fungus</name>
    <name type="synonym">Phialocephala scopiformis</name>
    <dbReference type="NCBI Taxonomy" id="149040"/>
    <lineage>
        <taxon>Eukaryota</taxon>
        <taxon>Fungi</taxon>
        <taxon>Dikarya</taxon>
        <taxon>Ascomycota</taxon>
        <taxon>Pezizomycotina</taxon>
        <taxon>Leotiomycetes</taxon>
        <taxon>Helotiales</taxon>
        <taxon>Mollisiaceae</taxon>
        <taxon>Mollisia</taxon>
    </lineage>
</organism>
<proteinExistence type="predicted"/>
<sequence length="417" mass="47881">MGKHKIHRNAPWKRDTLLLACILRLRVQPSVPYPIIASFLVHGFPDIIQKLAKKVAPRDLRPKLAEDRDALLGWLESYLEERYNLAEDWCSKPWQAARDWESDAVLDILDALGLEKMEYGVKEEEDMRLLMERRNQADWKAGSEPLGSPERGATGKGITERQPASQDKINEGGDGLKSRRREFWALQKPPVVPLPEAFDDEGRTSDRTFGSDLFCTQKTDQDVLDIPNTYVSEVQASWDSRIGGEREAALNQERETMDVPLQKISAEQNHGYVSTSNETRPVAVELTAEAKRWKEHQQRVGSLLQRLDAVQQKYSQDPESLHYKRETQQQQQEPDYYTPTQRHPSQLELPRIQTSFDQQLEDIENLEQLIHEHKITADVSSPTFTLPYRQKAKKGRTLSEVMGYGGDSHWVEMGNPK</sequence>
<reference evidence="2 3" key="1">
    <citation type="submission" date="2015-10" db="EMBL/GenBank/DDBJ databases">
        <title>Full genome of DAOMC 229536 Phialocephala scopiformis, a fungal endophyte of spruce producing the potent anti-insectan compound rugulosin.</title>
        <authorList>
            <consortium name="DOE Joint Genome Institute"/>
            <person name="Walker A.K."/>
            <person name="Frasz S.L."/>
            <person name="Seifert K.A."/>
            <person name="Miller J.D."/>
            <person name="Mondo S.J."/>
            <person name="Labutti K."/>
            <person name="Lipzen A."/>
            <person name="Dockter R."/>
            <person name="Kennedy M."/>
            <person name="Grigoriev I.V."/>
            <person name="Spatafora J.W."/>
        </authorList>
    </citation>
    <scope>NUCLEOTIDE SEQUENCE [LARGE SCALE GENOMIC DNA]</scope>
    <source>
        <strain evidence="2 3">CBS 120377</strain>
    </source>
</reference>